<dbReference type="RefSeq" id="WP_085304058.1">
    <property type="nucleotide sequence ID" value="NZ_AP022594.1"/>
</dbReference>
<sequence length="632" mass="68350">MRRAAHSIVAAALLAGCAPAESPPATPPEAGLTAFLPSLADYPWTGWNIVQQIGSASDTDTVPERTAEPADCARAPFAEPGRIAARAVARHTSLGPTGFGGEASVVLFDPQASRDLIADTRAWAQRCADYVEWYGASGEDRGPGMPTSVSVLAPHRIAGVDVLRLLFTDNRERRFQPEGSRESVVYLARVGDVVVGGRRHDSGSVLDDVFAATLRRLTENRPAPRPLADTAGTADLRGYSDADLSRLLPVAADLPAGWSVGHTSPTVAARIDDYGPEGRTDPPDCATIPFLNERAPRADIGRDFRKIATAEARSEAPVGLPGGLDQWQSTARQVRLNIEDPAVDVIEATKRWAQQCATYRGVDERASDGSVDLVATTVAGHEAYAIHLKRSLPTNFDFWTILTRVRGVLVTALSPSEEPGELLRATVEHLRDASFDTAPAPLDYHRYPGPSRVPFDDPPGEMPLREPSAEEARKLAEVTEGTIVDAERYHVGGYLPGDPATRTPDYLHFRSPTGSIVCTWRKYSLFCDVPAGTYPRTPKPPGHEDDWRDSVVNFGWERVVNGVVAEDPPIYAESEVLPYGSTIWLEDGPDPTACRMERDGLTCVAGGTRPVGMHLSRDDLTPLRVTGDPPSR</sequence>
<evidence type="ECO:0000313" key="1">
    <source>
        <dbReference type="EMBL" id="OSC33317.1"/>
    </source>
</evidence>
<accession>A0A7I7SHC0</accession>
<dbReference type="OrthoDB" id="4760714at2"/>
<dbReference type="EMBL" id="NCXO01000023">
    <property type="protein sequence ID" value="OSC33317.1"/>
    <property type="molecule type" value="Genomic_DNA"/>
</dbReference>
<gene>
    <name evidence="1" type="ORF">B8W67_11250</name>
</gene>
<evidence type="ECO:0000313" key="2">
    <source>
        <dbReference type="Proteomes" id="UP000193577"/>
    </source>
</evidence>
<proteinExistence type="predicted"/>
<dbReference type="AlphaFoldDB" id="A0A7I7SHC0"/>
<protein>
    <submittedName>
        <fullName evidence="1">Uncharacterized protein</fullName>
    </submittedName>
</protein>
<organism evidence="1 2">
    <name type="scientific">Mycolicibacillus koreensis</name>
    <dbReference type="NCBI Taxonomy" id="1069220"/>
    <lineage>
        <taxon>Bacteria</taxon>
        <taxon>Bacillati</taxon>
        <taxon>Actinomycetota</taxon>
        <taxon>Actinomycetes</taxon>
        <taxon>Mycobacteriales</taxon>
        <taxon>Mycobacteriaceae</taxon>
        <taxon>Mycolicibacillus</taxon>
    </lineage>
</organism>
<keyword evidence="2" id="KW-1185">Reference proteome</keyword>
<comment type="caution">
    <text evidence="1">The sequence shown here is derived from an EMBL/GenBank/DDBJ whole genome shotgun (WGS) entry which is preliminary data.</text>
</comment>
<dbReference type="Proteomes" id="UP000193577">
    <property type="component" value="Unassembled WGS sequence"/>
</dbReference>
<reference evidence="1 2" key="1">
    <citation type="submission" date="2017-04" db="EMBL/GenBank/DDBJ databases">
        <title>The new phylogeny of genus Mycobacterium.</title>
        <authorList>
            <person name="Tortoli E."/>
            <person name="Trovato A."/>
            <person name="Cirillo D.M."/>
        </authorList>
    </citation>
    <scope>NUCLEOTIDE SEQUENCE [LARGE SCALE GENOMIC DNA]</scope>
    <source>
        <strain evidence="1 2">KCTC 19819</strain>
    </source>
</reference>
<dbReference type="PROSITE" id="PS51257">
    <property type="entry name" value="PROKAR_LIPOPROTEIN"/>
    <property type="match status" value="1"/>
</dbReference>
<name>A0A7I7SHC0_9MYCO</name>